<dbReference type="OrthoDB" id="4709704at2"/>
<dbReference type="PROSITE" id="PS50977">
    <property type="entry name" value="HTH_TETR_2"/>
    <property type="match status" value="1"/>
</dbReference>
<evidence type="ECO:0000256" key="1">
    <source>
        <dbReference type="ARBA" id="ARBA00022491"/>
    </source>
</evidence>
<dbReference type="InterPro" id="IPR036271">
    <property type="entry name" value="Tet_transcr_reg_TetR-rel_C_sf"/>
</dbReference>
<keyword evidence="1" id="KW-0678">Repressor</keyword>
<dbReference type="GO" id="GO:0003700">
    <property type="term" value="F:DNA-binding transcription factor activity"/>
    <property type="evidence" value="ECO:0007669"/>
    <property type="project" value="TreeGrafter"/>
</dbReference>
<keyword evidence="3 5" id="KW-0238">DNA-binding</keyword>
<feature type="DNA-binding region" description="H-T-H motif" evidence="5">
    <location>
        <begin position="44"/>
        <end position="63"/>
    </location>
</feature>
<sequence length="226" mass="25208">MTSDISRRRKIAAREQSAVYVERRQALMKAAAETFREQGLDGASLNDIASRAKLDRASLYYYVSSKEELYRALVEEIVQKNVEQVEIVRSGAGTGADKLREMIRLLMKSYAENYPHLYIFVAEDFGRRGPGRRQGRSSAKVAESQDWRAELSKLGDLYHTAVRDIVTEGFGDGSLSSPLSPGLVAHGVIGMVSWSHRWFDPDGRTTAKEIAEGFVHMVLDGLSPQP</sequence>
<feature type="domain" description="HTH tetR-type" evidence="6">
    <location>
        <begin position="21"/>
        <end position="81"/>
    </location>
</feature>
<dbReference type="InterPro" id="IPR050109">
    <property type="entry name" value="HTH-type_TetR-like_transc_reg"/>
</dbReference>
<dbReference type="SUPFAM" id="SSF46689">
    <property type="entry name" value="Homeodomain-like"/>
    <property type="match status" value="1"/>
</dbReference>
<dbReference type="PRINTS" id="PR00455">
    <property type="entry name" value="HTHTETR"/>
</dbReference>
<organism evidence="7 8">
    <name type="scientific">Acrocarpospora pleiomorpha</name>
    <dbReference type="NCBI Taxonomy" id="90975"/>
    <lineage>
        <taxon>Bacteria</taxon>
        <taxon>Bacillati</taxon>
        <taxon>Actinomycetota</taxon>
        <taxon>Actinomycetes</taxon>
        <taxon>Streptosporangiales</taxon>
        <taxon>Streptosporangiaceae</taxon>
        <taxon>Acrocarpospora</taxon>
    </lineage>
</organism>
<dbReference type="InterPro" id="IPR041490">
    <property type="entry name" value="KstR2_TetR_C"/>
</dbReference>
<dbReference type="SUPFAM" id="SSF48498">
    <property type="entry name" value="Tetracyclin repressor-like, C-terminal domain"/>
    <property type="match status" value="1"/>
</dbReference>
<protein>
    <submittedName>
        <fullName evidence="7">TetR family transcriptional regulator</fullName>
    </submittedName>
</protein>
<dbReference type="Gene3D" id="1.10.357.10">
    <property type="entry name" value="Tetracycline Repressor, domain 2"/>
    <property type="match status" value="1"/>
</dbReference>
<dbReference type="GO" id="GO:0000976">
    <property type="term" value="F:transcription cis-regulatory region binding"/>
    <property type="evidence" value="ECO:0007669"/>
    <property type="project" value="TreeGrafter"/>
</dbReference>
<dbReference type="InterPro" id="IPR009057">
    <property type="entry name" value="Homeodomain-like_sf"/>
</dbReference>
<reference evidence="7 8" key="1">
    <citation type="submission" date="2019-10" db="EMBL/GenBank/DDBJ databases">
        <title>Whole genome shotgun sequence of Acrocarpospora pleiomorpha NBRC 16267.</title>
        <authorList>
            <person name="Ichikawa N."/>
            <person name="Kimura A."/>
            <person name="Kitahashi Y."/>
            <person name="Komaki H."/>
            <person name="Oguchi A."/>
        </authorList>
    </citation>
    <scope>NUCLEOTIDE SEQUENCE [LARGE SCALE GENOMIC DNA]</scope>
    <source>
        <strain evidence="7 8">NBRC 16267</strain>
    </source>
</reference>
<keyword evidence="8" id="KW-1185">Reference proteome</keyword>
<evidence type="ECO:0000256" key="3">
    <source>
        <dbReference type="ARBA" id="ARBA00023125"/>
    </source>
</evidence>
<name>A0A5M3XFD1_9ACTN</name>
<dbReference type="Pfam" id="PF00440">
    <property type="entry name" value="TetR_N"/>
    <property type="match status" value="1"/>
</dbReference>
<evidence type="ECO:0000256" key="5">
    <source>
        <dbReference type="PROSITE-ProRule" id="PRU00335"/>
    </source>
</evidence>
<dbReference type="Gene3D" id="1.10.10.60">
    <property type="entry name" value="Homeodomain-like"/>
    <property type="match status" value="1"/>
</dbReference>
<keyword evidence="4" id="KW-0804">Transcription</keyword>
<evidence type="ECO:0000313" key="7">
    <source>
        <dbReference type="EMBL" id="GES19356.1"/>
    </source>
</evidence>
<dbReference type="AlphaFoldDB" id="A0A5M3XFD1"/>
<evidence type="ECO:0000313" key="8">
    <source>
        <dbReference type="Proteomes" id="UP000377595"/>
    </source>
</evidence>
<dbReference type="PANTHER" id="PTHR30055:SF175">
    <property type="entry name" value="HTH-TYPE TRANSCRIPTIONAL REPRESSOR KSTR2"/>
    <property type="match status" value="1"/>
</dbReference>
<comment type="caution">
    <text evidence="7">The sequence shown here is derived from an EMBL/GenBank/DDBJ whole genome shotgun (WGS) entry which is preliminary data.</text>
</comment>
<dbReference type="EMBL" id="BLAF01000011">
    <property type="protein sequence ID" value="GES19356.1"/>
    <property type="molecule type" value="Genomic_DNA"/>
</dbReference>
<dbReference type="RefSeq" id="WP_155344455.1">
    <property type="nucleotide sequence ID" value="NZ_BAAAHM010000007.1"/>
</dbReference>
<dbReference type="InterPro" id="IPR001647">
    <property type="entry name" value="HTH_TetR"/>
</dbReference>
<evidence type="ECO:0000259" key="6">
    <source>
        <dbReference type="PROSITE" id="PS50977"/>
    </source>
</evidence>
<keyword evidence="2" id="KW-0805">Transcription regulation</keyword>
<evidence type="ECO:0000256" key="2">
    <source>
        <dbReference type="ARBA" id="ARBA00023015"/>
    </source>
</evidence>
<accession>A0A5M3XFD1</accession>
<dbReference type="Proteomes" id="UP000377595">
    <property type="component" value="Unassembled WGS sequence"/>
</dbReference>
<dbReference type="Pfam" id="PF17932">
    <property type="entry name" value="TetR_C_24"/>
    <property type="match status" value="1"/>
</dbReference>
<evidence type="ECO:0000256" key="4">
    <source>
        <dbReference type="ARBA" id="ARBA00023163"/>
    </source>
</evidence>
<proteinExistence type="predicted"/>
<gene>
    <name evidence="7" type="ORF">Aple_022520</name>
</gene>
<dbReference type="PANTHER" id="PTHR30055">
    <property type="entry name" value="HTH-TYPE TRANSCRIPTIONAL REGULATOR RUTR"/>
    <property type="match status" value="1"/>
</dbReference>